<protein>
    <submittedName>
        <fullName evidence="1">Uncharacterized protein</fullName>
    </submittedName>
</protein>
<sequence length="70" mass="8163">MQVCASFLWRCRIRPGMEEEPRTPSWRQVTTLQHRRELCQLWLDAALWKPGRLSKGSVKQKHGGKMEGGK</sequence>
<evidence type="ECO:0000313" key="1">
    <source>
        <dbReference type="EMBL" id="PTA66587.1"/>
    </source>
</evidence>
<organism evidence="1 2">
    <name type="scientific">Deinococcus arcticus</name>
    <dbReference type="NCBI Taxonomy" id="2136176"/>
    <lineage>
        <taxon>Bacteria</taxon>
        <taxon>Thermotogati</taxon>
        <taxon>Deinococcota</taxon>
        <taxon>Deinococci</taxon>
        <taxon>Deinococcales</taxon>
        <taxon>Deinococcaceae</taxon>
        <taxon>Deinococcus</taxon>
    </lineage>
</organism>
<dbReference type="AlphaFoldDB" id="A0A2T3W3Y1"/>
<keyword evidence="2" id="KW-1185">Reference proteome</keyword>
<dbReference type="Proteomes" id="UP000240317">
    <property type="component" value="Unassembled WGS sequence"/>
</dbReference>
<accession>A0A2T3W3Y1</accession>
<dbReference type="EMBL" id="PYSV01000024">
    <property type="protein sequence ID" value="PTA66587.1"/>
    <property type="molecule type" value="Genomic_DNA"/>
</dbReference>
<reference evidence="1 2" key="1">
    <citation type="submission" date="2018-03" db="EMBL/GenBank/DDBJ databases">
        <title>Draft genome of Deinococcus sp. OD32.</title>
        <authorList>
            <person name="Wang X.-P."/>
            <person name="Du Z.-J."/>
        </authorList>
    </citation>
    <scope>NUCLEOTIDE SEQUENCE [LARGE SCALE GENOMIC DNA]</scope>
    <source>
        <strain evidence="1 2">OD32</strain>
    </source>
</reference>
<proteinExistence type="predicted"/>
<evidence type="ECO:0000313" key="2">
    <source>
        <dbReference type="Proteomes" id="UP000240317"/>
    </source>
</evidence>
<name>A0A2T3W3Y1_9DEIO</name>
<comment type="caution">
    <text evidence="1">The sequence shown here is derived from an EMBL/GenBank/DDBJ whole genome shotgun (WGS) entry which is preliminary data.</text>
</comment>
<gene>
    <name evidence="1" type="ORF">C8263_16935</name>
</gene>